<evidence type="ECO:0000313" key="1">
    <source>
        <dbReference type="EMBL" id="KAI0086875.1"/>
    </source>
</evidence>
<proteinExistence type="predicted"/>
<dbReference type="Proteomes" id="UP001055072">
    <property type="component" value="Unassembled WGS sequence"/>
</dbReference>
<comment type="caution">
    <text evidence="1">The sequence shown here is derived from an EMBL/GenBank/DDBJ whole genome shotgun (WGS) entry which is preliminary data.</text>
</comment>
<protein>
    <submittedName>
        <fullName evidence="1">Ribokinase-like protein</fullName>
    </submittedName>
</protein>
<evidence type="ECO:0000313" key="2">
    <source>
        <dbReference type="Proteomes" id="UP001055072"/>
    </source>
</evidence>
<reference evidence="1" key="1">
    <citation type="journal article" date="2021" name="Environ. Microbiol.">
        <title>Gene family expansions and transcriptome signatures uncover fungal adaptations to wood decay.</title>
        <authorList>
            <person name="Hage H."/>
            <person name="Miyauchi S."/>
            <person name="Viragh M."/>
            <person name="Drula E."/>
            <person name="Min B."/>
            <person name="Chaduli D."/>
            <person name="Navarro D."/>
            <person name="Favel A."/>
            <person name="Norest M."/>
            <person name="Lesage-Meessen L."/>
            <person name="Balint B."/>
            <person name="Merenyi Z."/>
            <person name="de Eugenio L."/>
            <person name="Morin E."/>
            <person name="Martinez A.T."/>
            <person name="Baldrian P."/>
            <person name="Stursova M."/>
            <person name="Martinez M.J."/>
            <person name="Novotny C."/>
            <person name="Magnuson J.K."/>
            <person name="Spatafora J.W."/>
            <person name="Maurice S."/>
            <person name="Pangilinan J."/>
            <person name="Andreopoulos W."/>
            <person name="LaButti K."/>
            <person name="Hundley H."/>
            <person name="Na H."/>
            <person name="Kuo A."/>
            <person name="Barry K."/>
            <person name="Lipzen A."/>
            <person name="Henrissat B."/>
            <person name="Riley R."/>
            <person name="Ahrendt S."/>
            <person name="Nagy L.G."/>
            <person name="Grigoriev I.V."/>
            <person name="Martin F."/>
            <person name="Rosso M.N."/>
        </authorList>
    </citation>
    <scope>NUCLEOTIDE SEQUENCE</scope>
    <source>
        <strain evidence="1">CBS 384.51</strain>
    </source>
</reference>
<keyword evidence="2" id="KW-1185">Reference proteome</keyword>
<name>A0ACB8TXZ1_9APHY</name>
<sequence length="367" mass="40198">MTRMDGHSRLSCLVRGSINIDEFFHVPSIVRPGQTLSSTRYERRAGGKGANQAVAIARAGQYVFFVGAVGNDGRWLLDELERFNVCADNAVVINEEQTGRAIIQLTPEGENSIILHRGANYRISPAVLPPYQDRLEYTHLLLQNEIPFDVTLDYLNHSSTRSHPSNTTTFFNPSPMPTPDEIVQFPWEKLDWLIVNEGEALDLLQGMESSSTSRESQMTRDTNGQQPAETDVVARASKVLHTLHDHPRSSRKLNVICTLGANGVLALVPHFTQNNNDELVYVPAAKIDPAEVCDTTGAGDCFTGYFVSGLMDLQHSKGVDAATTKLEKEDVAGILERCVHAAGLCVRRPGAMGSIPSRDEVSAAMGL</sequence>
<organism evidence="1 2">
    <name type="scientific">Irpex rosettiformis</name>
    <dbReference type="NCBI Taxonomy" id="378272"/>
    <lineage>
        <taxon>Eukaryota</taxon>
        <taxon>Fungi</taxon>
        <taxon>Dikarya</taxon>
        <taxon>Basidiomycota</taxon>
        <taxon>Agaricomycotina</taxon>
        <taxon>Agaricomycetes</taxon>
        <taxon>Polyporales</taxon>
        <taxon>Irpicaceae</taxon>
        <taxon>Irpex</taxon>
    </lineage>
</organism>
<gene>
    <name evidence="1" type="ORF">BDY19DRAFT_959348</name>
</gene>
<accession>A0ACB8TXZ1</accession>
<dbReference type="EMBL" id="MU274921">
    <property type="protein sequence ID" value="KAI0086875.1"/>
    <property type="molecule type" value="Genomic_DNA"/>
</dbReference>